<name>D3FSB5_ALKPO</name>
<dbReference type="AlphaFoldDB" id="D3FSB5"/>
<gene>
    <name evidence="3" type="ordered locus">BpOF4_18545</name>
</gene>
<dbReference type="PANTHER" id="PTHR13947">
    <property type="entry name" value="GNAT FAMILY N-ACETYLTRANSFERASE"/>
    <property type="match status" value="1"/>
</dbReference>
<keyword evidence="4" id="KW-1185">Reference proteome</keyword>
<dbReference type="PROSITE" id="PS51186">
    <property type="entry name" value="GNAT"/>
    <property type="match status" value="1"/>
</dbReference>
<dbReference type="HOGENOM" id="CLU_013985_11_7_9"/>
<dbReference type="GO" id="GO:0008080">
    <property type="term" value="F:N-acetyltransferase activity"/>
    <property type="evidence" value="ECO:0007669"/>
    <property type="project" value="InterPro"/>
</dbReference>
<dbReference type="PANTHER" id="PTHR13947:SF37">
    <property type="entry name" value="LD18367P"/>
    <property type="match status" value="1"/>
</dbReference>
<dbReference type="InterPro" id="IPR000182">
    <property type="entry name" value="GNAT_dom"/>
</dbReference>
<evidence type="ECO:0000256" key="1">
    <source>
        <dbReference type="ARBA" id="ARBA00022679"/>
    </source>
</evidence>
<protein>
    <submittedName>
        <fullName evidence="3">Acetyltransferase, gnat family protein</fullName>
    </submittedName>
</protein>
<dbReference type="EMBL" id="CP001878">
    <property type="protein sequence ID" value="ADC51750.1"/>
    <property type="molecule type" value="Genomic_DNA"/>
</dbReference>
<reference evidence="3 4" key="1">
    <citation type="journal article" date="2011" name="Environ. Microbiol.">
        <title>Genome of alkaliphilic Bacillus pseudofirmus OF4 reveals adaptations that support the ability to grow in an external pH range from 7.5 to 11.4.</title>
        <authorList>
            <person name="Janto B."/>
            <person name="Ahmed A."/>
            <person name="Ito M."/>
            <person name="Liu J."/>
            <person name="Hicks D.B."/>
            <person name="Pagni S."/>
            <person name="Fackelmayer O.J."/>
            <person name="Smith T.A."/>
            <person name="Earl J."/>
            <person name="Elbourne L.D."/>
            <person name="Hassan K."/>
            <person name="Paulsen I.T."/>
            <person name="Kolsto A.B."/>
            <person name="Tourasse N.J."/>
            <person name="Ehrlich G.D."/>
            <person name="Boissy R."/>
            <person name="Ivey D.M."/>
            <person name="Li G."/>
            <person name="Xue Y."/>
            <person name="Ma Y."/>
            <person name="Hu F.Z."/>
            <person name="Krulwich T.A."/>
        </authorList>
    </citation>
    <scope>NUCLEOTIDE SEQUENCE [LARGE SCALE GENOMIC DNA]</scope>
    <source>
        <strain evidence="4">ATCC BAA-2126 / JCM 17055 / OF4</strain>
    </source>
</reference>
<dbReference type="Pfam" id="PF00583">
    <property type="entry name" value="Acetyltransf_1"/>
    <property type="match status" value="1"/>
</dbReference>
<evidence type="ECO:0000313" key="4">
    <source>
        <dbReference type="Proteomes" id="UP000001544"/>
    </source>
</evidence>
<keyword evidence="1" id="KW-0808">Transferase</keyword>
<dbReference type="eggNOG" id="COG1246">
    <property type="taxonomic scope" value="Bacteria"/>
</dbReference>
<accession>D3FSB5</accession>
<feature type="domain" description="N-acetyltransferase" evidence="2">
    <location>
        <begin position="3"/>
        <end position="159"/>
    </location>
</feature>
<dbReference type="InterPro" id="IPR016181">
    <property type="entry name" value="Acyl_CoA_acyltransferase"/>
</dbReference>
<proteinExistence type="predicted"/>
<sequence>MSVDIKEYEEKIKEQIINLILPIQQDEYGVSITAADQPDLLDIHSHYIKKGGNFWTAAIEDEVVGTVSFLKVEEGVLALRKMFVKKEYRGSRYNIAARLLEYALEWAKANEFDVIYLGTTNEFKAAHRFYEKNHFQEITKSDLPSSFPIVHVDRKFYRRKLN</sequence>
<dbReference type="KEGG" id="bpf:BpOF4_18545"/>
<dbReference type="Gene3D" id="3.40.630.30">
    <property type="match status" value="1"/>
</dbReference>
<evidence type="ECO:0000259" key="2">
    <source>
        <dbReference type="PROSITE" id="PS51186"/>
    </source>
</evidence>
<dbReference type="RefSeq" id="WP_012959112.1">
    <property type="nucleotide sequence ID" value="NC_013791.2"/>
</dbReference>
<dbReference type="Proteomes" id="UP000001544">
    <property type="component" value="Chromosome"/>
</dbReference>
<organism evidence="3 4">
    <name type="scientific">Alkalihalophilus pseudofirmus (strain ATCC BAA-2126 / JCM 17055 / OF4)</name>
    <name type="common">Bacillus pseudofirmus</name>
    <dbReference type="NCBI Taxonomy" id="398511"/>
    <lineage>
        <taxon>Bacteria</taxon>
        <taxon>Bacillati</taxon>
        <taxon>Bacillota</taxon>
        <taxon>Bacilli</taxon>
        <taxon>Bacillales</taxon>
        <taxon>Bacillaceae</taxon>
        <taxon>Alkalihalophilus</taxon>
    </lineage>
</organism>
<dbReference type="InterPro" id="IPR050769">
    <property type="entry name" value="NAT_camello-type"/>
</dbReference>
<evidence type="ECO:0000313" key="3">
    <source>
        <dbReference type="EMBL" id="ADC51750.1"/>
    </source>
</evidence>
<dbReference type="CDD" id="cd04301">
    <property type="entry name" value="NAT_SF"/>
    <property type="match status" value="1"/>
</dbReference>
<dbReference type="SUPFAM" id="SSF55729">
    <property type="entry name" value="Acyl-CoA N-acyltransferases (Nat)"/>
    <property type="match status" value="1"/>
</dbReference>
<dbReference type="STRING" id="398511.BpOF4_18545"/>